<dbReference type="GO" id="GO:0004803">
    <property type="term" value="F:transposase activity"/>
    <property type="evidence" value="ECO:0007669"/>
    <property type="project" value="InterPro"/>
</dbReference>
<dbReference type="GO" id="GO:0006313">
    <property type="term" value="P:DNA transposition"/>
    <property type="evidence" value="ECO:0007669"/>
    <property type="project" value="InterPro"/>
</dbReference>
<organism evidence="1 2">
    <name type="scientific">Cribrihabitans marinus</name>
    <dbReference type="NCBI Taxonomy" id="1227549"/>
    <lineage>
        <taxon>Bacteria</taxon>
        <taxon>Pseudomonadati</taxon>
        <taxon>Pseudomonadota</taxon>
        <taxon>Alphaproteobacteria</taxon>
        <taxon>Rhodobacterales</taxon>
        <taxon>Paracoccaceae</taxon>
        <taxon>Cribrihabitans</taxon>
    </lineage>
</organism>
<dbReference type="Proteomes" id="UP000199379">
    <property type="component" value="Unassembled WGS sequence"/>
</dbReference>
<proteinExistence type="predicted"/>
<dbReference type="GO" id="GO:0003677">
    <property type="term" value="F:DNA binding"/>
    <property type="evidence" value="ECO:0007669"/>
    <property type="project" value="InterPro"/>
</dbReference>
<accession>A0A1H6Z2E2</accession>
<keyword evidence="2" id="KW-1185">Reference proteome</keyword>
<gene>
    <name evidence="1" type="ORF">SAMN05444007_1057</name>
</gene>
<sequence>MKRKRFTEGQIIGVLKESEAGAKTDDICRRYPPRKLQSKTYTGPVTPSGYRRFRHVRDQLEQDGVRICLPTGK</sequence>
<dbReference type="EMBL" id="FNYD01000005">
    <property type="protein sequence ID" value="SEJ47639.1"/>
    <property type="molecule type" value="Genomic_DNA"/>
</dbReference>
<dbReference type="InterPro" id="IPR002514">
    <property type="entry name" value="Transposase_8"/>
</dbReference>
<evidence type="ECO:0000313" key="1">
    <source>
        <dbReference type="EMBL" id="SEJ47639.1"/>
    </source>
</evidence>
<name>A0A1H6Z2E2_9RHOB</name>
<dbReference type="STRING" id="1227549.SAMN05444007_1057"/>
<dbReference type="Pfam" id="PF01527">
    <property type="entry name" value="HTH_Tnp_1"/>
    <property type="match status" value="1"/>
</dbReference>
<protein>
    <recommendedName>
        <fullName evidence="3">Transposase</fullName>
    </recommendedName>
</protein>
<reference evidence="1 2" key="1">
    <citation type="submission" date="2016-10" db="EMBL/GenBank/DDBJ databases">
        <authorList>
            <person name="de Groot N.N."/>
        </authorList>
    </citation>
    <scope>NUCLEOTIDE SEQUENCE [LARGE SCALE GENOMIC DNA]</scope>
    <source>
        <strain evidence="1 2">DSM 29340</strain>
    </source>
</reference>
<evidence type="ECO:0008006" key="3">
    <source>
        <dbReference type="Google" id="ProtNLM"/>
    </source>
</evidence>
<dbReference type="AlphaFoldDB" id="A0A1H6Z2E2"/>
<evidence type="ECO:0000313" key="2">
    <source>
        <dbReference type="Proteomes" id="UP000199379"/>
    </source>
</evidence>